<evidence type="ECO:0000256" key="4">
    <source>
        <dbReference type="ARBA" id="ARBA00022989"/>
    </source>
</evidence>
<organism evidence="8 9">
    <name type="scientific">Hoylesella buccalis ATCC 35310</name>
    <dbReference type="NCBI Taxonomy" id="679190"/>
    <lineage>
        <taxon>Bacteria</taxon>
        <taxon>Pseudomonadati</taxon>
        <taxon>Bacteroidota</taxon>
        <taxon>Bacteroidia</taxon>
        <taxon>Bacteroidales</taxon>
        <taxon>Prevotellaceae</taxon>
        <taxon>Hoylesella</taxon>
    </lineage>
</organism>
<keyword evidence="3 6" id="KW-0812">Transmembrane</keyword>
<keyword evidence="9" id="KW-1185">Reference proteome</keyword>
<feature type="transmembrane region" description="Helical" evidence="6">
    <location>
        <begin position="182"/>
        <end position="203"/>
    </location>
</feature>
<accession>D1W3N0</accession>
<dbReference type="Proteomes" id="UP000005283">
    <property type="component" value="Unassembled WGS sequence"/>
</dbReference>
<name>D1W3N0_9BACT</name>
<gene>
    <name evidence="8" type="ORF">HMPREF0650_0246</name>
</gene>
<evidence type="ECO:0000313" key="8">
    <source>
        <dbReference type="EMBL" id="EFA92777.1"/>
    </source>
</evidence>
<evidence type="ECO:0000256" key="2">
    <source>
        <dbReference type="ARBA" id="ARBA00022475"/>
    </source>
</evidence>
<feature type="transmembrane region" description="Helical" evidence="6">
    <location>
        <begin position="12"/>
        <end position="29"/>
    </location>
</feature>
<evidence type="ECO:0000256" key="6">
    <source>
        <dbReference type="SAM" id="Phobius"/>
    </source>
</evidence>
<dbReference type="InterPro" id="IPR051311">
    <property type="entry name" value="DedA_domain"/>
</dbReference>
<comment type="caution">
    <text evidence="8">The sequence shown here is derived from an EMBL/GenBank/DDBJ whole genome shotgun (WGS) entry which is preliminary data.</text>
</comment>
<dbReference type="InterPro" id="IPR032816">
    <property type="entry name" value="VTT_dom"/>
</dbReference>
<keyword evidence="4 6" id="KW-1133">Transmembrane helix</keyword>
<keyword evidence="2" id="KW-1003">Cell membrane</keyword>
<sequence>MNWFSSLMGNLNYWTVFLLMYIEGTVIPVPSELIVSPAAYHAAAGHLDVTLVIIFATLGAVLGSATNYVAAYYLGRPIVYRFANSKLGHLCLLNQEKIEKSEKYFNDHGVIATLTGRLLPGIRQVISVPAGLAKMKFWKFILYTTIGAGIWNCVLAALGWYLHSIVPEEQLNDKILEYNDHIKVVILSLFGLMVAYFIIKHFLNKRKQNKTQSSNPS</sequence>
<dbReference type="GO" id="GO:0005886">
    <property type="term" value="C:plasma membrane"/>
    <property type="evidence" value="ECO:0007669"/>
    <property type="project" value="UniProtKB-SubCell"/>
</dbReference>
<protein>
    <submittedName>
        <fullName evidence="8">SNARE-like domain protein</fullName>
    </submittedName>
</protein>
<feature type="transmembrane region" description="Helical" evidence="6">
    <location>
        <begin position="49"/>
        <end position="74"/>
    </location>
</feature>
<evidence type="ECO:0000313" key="9">
    <source>
        <dbReference type="Proteomes" id="UP000005283"/>
    </source>
</evidence>
<feature type="domain" description="VTT" evidence="7">
    <location>
        <begin position="42"/>
        <end position="160"/>
    </location>
</feature>
<dbReference type="AlphaFoldDB" id="D1W3N0"/>
<dbReference type="PANTHER" id="PTHR42709">
    <property type="entry name" value="ALKALINE PHOSPHATASE LIKE PROTEIN"/>
    <property type="match status" value="1"/>
</dbReference>
<dbReference type="PANTHER" id="PTHR42709:SF6">
    <property type="entry name" value="UNDECAPRENYL PHOSPHATE TRANSPORTER A"/>
    <property type="match status" value="1"/>
</dbReference>
<dbReference type="eggNOG" id="COG0586">
    <property type="taxonomic scope" value="Bacteria"/>
</dbReference>
<evidence type="ECO:0000259" key="7">
    <source>
        <dbReference type="Pfam" id="PF09335"/>
    </source>
</evidence>
<evidence type="ECO:0000256" key="5">
    <source>
        <dbReference type="ARBA" id="ARBA00023136"/>
    </source>
</evidence>
<feature type="transmembrane region" description="Helical" evidence="6">
    <location>
        <begin position="140"/>
        <end position="162"/>
    </location>
</feature>
<dbReference type="Pfam" id="PF09335">
    <property type="entry name" value="VTT_dom"/>
    <property type="match status" value="1"/>
</dbReference>
<dbReference type="EMBL" id="ADEG01000031">
    <property type="protein sequence ID" value="EFA92777.1"/>
    <property type="molecule type" value="Genomic_DNA"/>
</dbReference>
<evidence type="ECO:0000256" key="1">
    <source>
        <dbReference type="ARBA" id="ARBA00004651"/>
    </source>
</evidence>
<dbReference type="RefSeq" id="WP_004348091.1">
    <property type="nucleotide sequence ID" value="NZ_ADEG01000031.1"/>
</dbReference>
<keyword evidence="5 6" id="KW-0472">Membrane</keyword>
<reference evidence="8 9" key="1">
    <citation type="submission" date="2009-12" db="EMBL/GenBank/DDBJ databases">
        <title>Genome Sequence of Prevotella buccalis ATCC 35310.</title>
        <authorList>
            <person name="Durkin A.S."/>
            <person name="Madupu R."/>
            <person name="Torralba M."/>
            <person name="Methe B."/>
            <person name="Sutton G."/>
            <person name="Strausberg R.L."/>
            <person name="Nelson K.E."/>
        </authorList>
    </citation>
    <scope>NUCLEOTIDE SEQUENCE [LARGE SCALE GENOMIC DNA]</scope>
    <source>
        <strain evidence="8 9">ATCC 35310</strain>
    </source>
</reference>
<evidence type="ECO:0000256" key="3">
    <source>
        <dbReference type="ARBA" id="ARBA00022692"/>
    </source>
</evidence>
<dbReference type="STRING" id="679190.HMPREF0650_0246"/>
<proteinExistence type="predicted"/>
<comment type="subcellular location">
    <subcellularLocation>
        <location evidence="1">Cell membrane</location>
        <topology evidence="1">Multi-pass membrane protein</topology>
    </subcellularLocation>
</comment>